<evidence type="ECO:0000256" key="2">
    <source>
        <dbReference type="ARBA" id="ARBA00022598"/>
    </source>
</evidence>
<dbReference type="GO" id="GO:0004831">
    <property type="term" value="F:tyrosine-tRNA ligase activity"/>
    <property type="evidence" value="ECO:0007669"/>
    <property type="project" value="UniProtKB-EC"/>
</dbReference>
<keyword evidence="6 9" id="KW-0030">Aminoacyl-tRNA synthetase</keyword>
<dbReference type="InterPro" id="IPR002305">
    <property type="entry name" value="aa-tRNA-synth_Ic"/>
</dbReference>
<keyword evidence="3 9" id="KW-0547">Nucleotide-binding</keyword>
<dbReference type="SUPFAM" id="SSF52374">
    <property type="entry name" value="Nucleotidylyl transferase"/>
    <property type="match status" value="1"/>
</dbReference>
<dbReference type="AlphaFoldDB" id="A0A7R9H519"/>
<proteinExistence type="inferred from homology"/>
<dbReference type="Pfam" id="PF00579">
    <property type="entry name" value="tRNA-synt_1b"/>
    <property type="match status" value="1"/>
</dbReference>
<dbReference type="EC" id="6.1.1.1" evidence="1"/>
<dbReference type="EMBL" id="OC320478">
    <property type="protein sequence ID" value="CAD7408170.1"/>
    <property type="molecule type" value="Genomic_DNA"/>
</dbReference>
<accession>A0A7R9H519</accession>
<evidence type="ECO:0000256" key="8">
    <source>
        <dbReference type="ARBA" id="ARBA00048248"/>
    </source>
</evidence>
<evidence type="ECO:0000256" key="4">
    <source>
        <dbReference type="ARBA" id="ARBA00022840"/>
    </source>
</evidence>
<evidence type="ECO:0000256" key="7">
    <source>
        <dbReference type="ARBA" id="ARBA00033323"/>
    </source>
</evidence>
<evidence type="ECO:0000256" key="3">
    <source>
        <dbReference type="ARBA" id="ARBA00022741"/>
    </source>
</evidence>
<dbReference type="PANTHER" id="PTHR46264:SF4">
    <property type="entry name" value="TYROSINE--TRNA LIGASE, CYTOPLASMIC"/>
    <property type="match status" value="1"/>
</dbReference>
<gene>
    <name evidence="10" type="ORF">TCEB3V08_LOCUS9401</name>
</gene>
<reference evidence="10" key="1">
    <citation type="submission" date="2020-11" db="EMBL/GenBank/DDBJ databases">
        <authorList>
            <person name="Tran Van P."/>
        </authorList>
    </citation>
    <scope>NUCLEOTIDE SEQUENCE</scope>
</reference>
<comment type="catalytic activity">
    <reaction evidence="8">
        <text>tRNA(Tyr) + L-tyrosine + ATP = L-tyrosyl-tRNA(Tyr) + AMP + diphosphate + H(+)</text>
        <dbReference type="Rhea" id="RHEA:10220"/>
        <dbReference type="Rhea" id="RHEA-COMP:9706"/>
        <dbReference type="Rhea" id="RHEA-COMP:9707"/>
        <dbReference type="ChEBI" id="CHEBI:15378"/>
        <dbReference type="ChEBI" id="CHEBI:30616"/>
        <dbReference type="ChEBI" id="CHEBI:33019"/>
        <dbReference type="ChEBI" id="CHEBI:58315"/>
        <dbReference type="ChEBI" id="CHEBI:78442"/>
        <dbReference type="ChEBI" id="CHEBI:78536"/>
        <dbReference type="ChEBI" id="CHEBI:456215"/>
        <dbReference type="EC" id="6.1.1.1"/>
    </reaction>
</comment>
<keyword evidence="2 9" id="KW-0436">Ligase</keyword>
<name>A0A7R9H519_TIMCR</name>
<keyword evidence="4 9" id="KW-0067">ATP-binding</keyword>
<protein>
    <recommendedName>
        <fullName evidence="1">tyrosine--tRNA ligase</fullName>
        <ecNumber evidence="1">6.1.1.1</ecNumber>
    </recommendedName>
    <alternativeName>
        <fullName evidence="7">Tyrosyl-tRNA synthetase</fullName>
    </alternativeName>
</protein>
<dbReference type="GO" id="GO:0005737">
    <property type="term" value="C:cytoplasm"/>
    <property type="evidence" value="ECO:0007669"/>
    <property type="project" value="TreeGrafter"/>
</dbReference>
<evidence type="ECO:0000256" key="9">
    <source>
        <dbReference type="RuleBase" id="RU363036"/>
    </source>
</evidence>
<dbReference type="GO" id="GO:0006437">
    <property type="term" value="P:tyrosyl-tRNA aminoacylation"/>
    <property type="evidence" value="ECO:0007669"/>
    <property type="project" value="TreeGrafter"/>
</dbReference>
<organism evidence="10">
    <name type="scientific">Timema cristinae</name>
    <name type="common">Walking stick</name>
    <dbReference type="NCBI Taxonomy" id="61476"/>
    <lineage>
        <taxon>Eukaryota</taxon>
        <taxon>Metazoa</taxon>
        <taxon>Ecdysozoa</taxon>
        <taxon>Arthropoda</taxon>
        <taxon>Hexapoda</taxon>
        <taxon>Insecta</taxon>
        <taxon>Pterygota</taxon>
        <taxon>Neoptera</taxon>
        <taxon>Polyneoptera</taxon>
        <taxon>Phasmatodea</taxon>
        <taxon>Timematodea</taxon>
        <taxon>Timematoidea</taxon>
        <taxon>Timematidae</taxon>
        <taxon>Timema</taxon>
    </lineage>
</organism>
<keyword evidence="5 9" id="KW-0648">Protein biosynthesis</keyword>
<dbReference type="GO" id="GO:0005524">
    <property type="term" value="F:ATP binding"/>
    <property type="evidence" value="ECO:0007669"/>
    <property type="project" value="UniProtKB-KW"/>
</dbReference>
<evidence type="ECO:0000256" key="5">
    <source>
        <dbReference type="ARBA" id="ARBA00022917"/>
    </source>
</evidence>
<comment type="similarity">
    <text evidence="9">Belongs to the class-I aminoacyl-tRNA synthetase family.</text>
</comment>
<evidence type="ECO:0000313" key="10">
    <source>
        <dbReference type="EMBL" id="CAD7408170.1"/>
    </source>
</evidence>
<dbReference type="Gene3D" id="1.10.240.10">
    <property type="entry name" value="Tyrosyl-Transfer RNA Synthetase"/>
    <property type="match status" value="1"/>
</dbReference>
<sequence>MGSDTIIMLSKKLRRVWWENQHEGIATISSIDVPARHEVWIVGLTTSSREILFDPLSIKALLTSPSDLWCVNPLLAIPGQKAQLLFTKIGTQVADWTNRCRWPRLRIPALDYNDIDKPKNTFNTPNNAIAQRIPVPGLSGGKMSASEENSKIDLLDSSHVVKRKFKKAFCEPTNITNNSLLSIVEYIIFPLCCPPKGSCVARFVVTPNEFRKKET</sequence>
<evidence type="ECO:0000256" key="1">
    <source>
        <dbReference type="ARBA" id="ARBA00013160"/>
    </source>
</evidence>
<evidence type="ECO:0000256" key="6">
    <source>
        <dbReference type="ARBA" id="ARBA00023146"/>
    </source>
</evidence>
<dbReference type="InterPro" id="IPR050489">
    <property type="entry name" value="Tyr-tRNA_synthase"/>
</dbReference>
<dbReference type="PANTHER" id="PTHR46264">
    <property type="entry name" value="TYROSINE-TRNA LIGASE"/>
    <property type="match status" value="1"/>
</dbReference>